<gene>
    <name evidence="8" type="ORF">VCX44_22960</name>
</gene>
<dbReference type="Proteomes" id="UP001304847">
    <property type="component" value="Unassembled WGS sequence"/>
</dbReference>
<comment type="similarity">
    <text evidence="2">Belongs to the GtrA family.</text>
</comment>
<dbReference type="PANTHER" id="PTHR38459:SF1">
    <property type="entry name" value="PROPHAGE BACTOPRENOL-LINKED GLUCOSE TRANSLOCASE HOMOLOG"/>
    <property type="match status" value="1"/>
</dbReference>
<dbReference type="EMBL" id="JAYGOJ010000231">
    <property type="protein sequence ID" value="MEA9438579.1"/>
    <property type="molecule type" value="Genomic_DNA"/>
</dbReference>
<feature type="domain" description="GtrA/DPMS transmembrane" evidence="7">
    <location>
        <begin position="9"/>
        <end position="118"/>
    </location>
</feature>
<evidence type="ECO:0000256" key="2">
    <source>
        <dbReference type="ARBA" id="ARBA00009399"/>
    </source>
</evidence>
<keyword evidence="5 6" id="KW-0472">Membrane</keyword>
<feature type="transmembrane region" description="Helical" evidence="6">
    <location>
        <begin position="7"/>
        <end position="28"/>
    </location>
</feature>
<organism evidence="8 9">
    <name type="scientific">Aeromonas caviae</name>
    <name type="common">Aeromonas punctata</name>
    <dbReference type="NCBI Taxonomy" id="648"/>
    <lineage>
        <taxon>Bacteria</taxon>
        <taxon>Pseudomonadati</taxon>
        <taxon>Pseudomonadota</taxon>
        <taxon>Gammaproteobacteria</taxon>
        <taxon>Aeromonadales</taxon>
        <taxon>Aeromonadaceae</taxon>
        <taxon>Aeromonas</taxon>
    </lineage>
</organism>
<name>A0ABU5WCK7_AERCA</name>
<evidence type="ECO:0000256" key="6">
    <source>
        <dbReference type="SAM" id="Phobius"/>
    </source>
</evidence>
<dbReference type="InterPro" id="IPR007267">
    <property type="entry name" value="GtrA_DPMS_TM"/>
</dbReference>
<keyword evidence="9" id="KW-1185">Reference proteome</keyword>
<evidence type="ECO:0000256" key="3">
    <source>
        <dbReference type="ARBA" id="ARBA00022692"/>
    </source>
</evidence>
<dbReference type="Pfam" id="PF04138">
    <property type="entry name" value="GtrA_DPMS_TM"/>
    <property type="match status" value="1"/>
</dbReference>
<comment type="subcellular location">
    <subcellularLocation>
        <location evidence="1">Membrane</location>
        <topology evidence="1">Multi-pass membrane protein</topology>
    </subcellularLocation>
</comment>
<evidence type="ECO:0000256" key="5">
    <source>
        <dbReference type="ARBA" id="ARBA00023136"/>
    </source>
</evidence>
<dbReference type="InterPro" id="IPR051401">
    <property type="entry name" value="GtrA_CellWall_Glycosyl"/>
</dbReference>
<evidence type="ECO:0000259" key="7">
    <source>
        <dbReference type="Pfam" id="PF04138"/>
    </source>
</evidence>
<feature type="transmembrane region" description="Helical" evidence="6">
    <location>
        <begin position="66"/>
        <end position="88"/>
    </location>
</feature>
<evidence type="ECO:0000313" key="8">
    <source>
        <dbReference type="EMBL" id="MEA9438579.1"/>
    </source>
</evidence>
<evidence type="ECO:0000313" key="9">
    <source>
        <dbReference type="Proteomes" id="UP001304847"/>
    </source>
</evidence>
<dbReference type="PANTHER" id="PTHR38459">
    <property type="entry name" value="PROPHAGE BACTOPRENOL-LINKED GLUCOSE TRANSLOCASE HOMOLOG"/>
    <property type="match status" value="1"/>
</dbReference>
<reference evidence="8 9" key="1">
    <citation type="submission" date="2023-12" db="EMBL/GenBank/DDBJ databases">
        <title>Characterization of antibiotic resistance in Aeromonas spp. in hospital effluent.</title>
        <authorList>
            <person name="Negoseki B.R.S."/>
            <person name="Krul D."/>
            <person name="Siqueira A.C."/>
            <person name="Almeida M."/>
            <person name="Mesa D."/>
            <person name="Conte D."/>
            <person name="Dalla-Costa L.M."/>
        </authorList>
    </citation>
    <scope>NUCLEOTIDE SEQUENCE [LARGE SCALE GENOMIC DNA]</scope>
    <source>
        <strain evidence="8 9">36v</strain>
    </source>
</reference>
<proteinExistence type="inferred from homology"/>
<comment type="caution">
    <text evidence="8">The sequence shown here is derived from an EMBL/GenBank/DDBJ whole genome shotgun (WGS) entry which is preliminary data.</text>
</comment>
<dbReference type="RefSeq" id="WP_149153941.1">
    <property type="nucleotide sequence ID" value="NZ_JAYGOJ010000231.1"/>
</dbReference>
<accession>A0ABU5WCK7</accession>
<evidence type="ECO:0000256" key="1">
    <source>
        <dbReference type="ARBA" id="ARBA00004141"/>
    </source>
</evidence>
<keyword evidence="3 6" id="KW-0812">Transmembrane</keyword>
<evidence type="ECO:0000256" key="4">
    <source>
        <dbReference type="ARBA" id="ARBA00022989"/>
    </source>
</evidence>
<protein>
    <submittedName>
        <fullName evidence="8">GtrA family protein</fullName>
    </submittedName>
</protein>
<sequence>MIARQFIVYIVVGIVSALIDVGLMQLLLFFGIHYLVAATFGFAVGLLVNFFLHSRITFKEDYAHSIFARYLVVVFINYALTLVVVQVFHNWLAMPVLGKVFALPVVAINGFFLSRHWIYKTA</sequence>
<keyword evidence="4 6" id="KW-1133">Transmembrane helix</keyword>
<feature type="transmembrane region" description="Helical" evidence="6">
    <location>
        <begin position="34"/>
        <end position="54"/>
    </location>
</feature>
<feature type="transmembrane region" description="Helical" evidence="6">
    <location>
        <begin position="100"/>
        <end position="118"/>
    </location>
</feature>